<evidence type="ECO:0000256" key="1">
    <source>
        <dbReference type="SAM" id="MobiDB-lite"/>
    </source>
</evidence>
<dbReference type="Proteomes" id="UP000275078">
    <property type="component" value="Unassembled WGS sequence"/>
</dbReference>
<gene>
    <name evidence="3" type="ORF">BJ508DRAFT_307788</name>
</gene>
<accession>A0A3N4IEC0</accession>
<keyword evidence="2" id="KW-0732">Signal</keyword>
<dbReference type="OrthoDB" id="5504656at2759"/>
<evidence type="ECO:0000313" key="3">
    <source>
        <dbReference type="EMBL" id="RPA80064.1"/>
    </source>
</evidence>
<sequence>MFINTSSLVFTLWSLSNLVNVNGLAVNSPLPDSDYTSLSATELATLDALVATIQPGPTLNFSDPVYAPLVAAIENQNYRAPHLRVSDLTGLDTELKSSAAGPLNFWPIICETSGASPSVSDHERLHAYCNSVWGSGSWCDQRNDAASRCTNLATFESAQFGTCGDVNGKKSIGCRELLRPWKEMIDTCKRDGRTGGRRAFRPASGRKPHNRLIMH</sequence>
<name>A0A3N4IEC0_ASCIM</name>
<proteinExistence type="predicted"/>
<organism evidence="3 4">
    <name type="scientific">Ascobolus immersus RN42</name>
    <dbReference type="NCBI Taxonomy" id="1160509"/>
    <lineage>
        <taxon>Eukaryota</taxon>
        <taxon>Fungi</taxon>
        <taxon>Dikarya</taxon>
        <taxon>Ascomycota</taxon>
        <taxon>Pezizomycotina</taxon>
        <taxon>Pezizomycetes</taxon>
        <taxon>Pezizales</taxon>
        <taxon>Ascobolaceae</taxon>
        <taxon>Ascobolus</taxon>
    </lineage>
</organism>
<evidence type="ECO:0000313" key="4">
    <source>
        <dbReference type="Proteomes" id="UP000275078"/>
    </source>
</evidence>
<dbReference type="AlphaFoldDB" id="A0A3N4IEC0"/>
<evidence type="ECO:0000256" key="2">
    <source>
        <dbReference type="SAM" id="SignalP"/>
    </source>
</evidence>
<dbReference type="EMBL" id="ML119692">
    <property type="protein sequence ID" value="RPA80064.1"/>
    <property type="molecule type" value="Genomic_DNA"/>
</dbReference>
<keyword evidence="4" id="KW-1185">Reference proteome</keyword>
<feature type="compositionally biased region" description="Basic residues" evidence="1">
    <location>
        <begin position="195"/>
        <end position="215"/>
    </location>
</feature>
<protein>
    <submittedName>
        <fullName evidence="3">Uncharacterized protein</fullName>
    </submittedName>
</protein>
<feature type="region of interest" description="Disordered" evidence="1">
    <location>
        <begin position="193"/>
        <end position="215"/>
    </location>
</feature>
<feature type="signal peptide" evidence="2">
    <location>
        <begin position="1"/>
        <end position="23"/>
    </location>
</feature>
<feature type="chain" id="PRO_5018118927" evidence="2">
    <location>
        <begin position="24"/>
        <end position="215"/>
    </location>
</feature>
<reference evidence="3 4" key="1">
    <citation type="journal article" date="2018" name="Nat. Ecol. Evol.">
        <title>Pezizomycetes genomes reveal the molecular basis of ectomycorrhizal truffle lifestyle.</title>
        <authorList>
            <person name="Murat C."/>
            <person name="Payen T."/>
            <person name="Noel B."/>
            <person name="Kuo A."/>
            <person name="Morin E."/>
            <person name="Chen J."/>
            <person name="Kohler A."/>
            <person name="Krizsan K."/>
            <person name="Balestrini R."/>
            <person name="Da Silva C."/>
            <person name="Montanini B."/>
            <person name="Hainaut M."/>
            <person name="Levati E."/>
            <person name="Barry K.W."/>
            <person name="Belfiori B."/>
            <person name="Cichocki N."/>
            <person name="Clum A."/>
            <person name="Dockter R.B."/>
            <person name="Fauchery L."/>
            <person name="Guy J."/>
            <person name="Iotti M."/>
            <person name="Le Tacon F."/>
            <person name="Lindquist E.A."/>
            <person name="Lipzen A."/>
            <person name="Malagnac F."/>
            <person name="Mello A."/>
            <person name="Molinier V."/>
            <person name="Miyauchi S."/>
            <person name="Poulain J."/>
            <person name="Riccioni C."/>
            <person name="Rubini A."/>
            <person name="Sitrit Y."/>
            <person name="Splivallo R."/>
            <person name="Traeger S."/>
            <person name="Wang M."/>
            <person name="Zifcakova L."/>
            <person name="Wipf D."/>
            <person name="Zambonelli A."/>
            <person name="Paolocci F."/>
            <person name="Nowrousian M."/>
            <person name="Ottonello S."/>
            <person name="Baldrian P."/>
            <person name="Spatafora J.W."/>
            <person name="Henrissat B."/>
            <person name="Nagy L.G."/>
            <person name="Aury J.M."/>
            <person name="Wincker P."/>
            <person name="Grigoriev I.V."/>
            <person name="Bonfante P."/>
            <person name="Martin F.M."/>
        </authorList>
    </citation>
    <scope>NUCLEOTIDE SEQUENCE [LARGE SCALE GENOMIC DNA]</scope>
    <source>
        <strain evidence="3 4">RN42</strain>
    </source>
</reference>